<dbReference type="Gene3D" id="1.10.10.60">
    <property type="entry name" value="Homeodomain-like"/>
    <property type="match status" value="1"/>
</dbReference>
<gene>
    <name evidence="4" type="ORF">ABEB36_014554</name>
</gene>
<keyword evidence="2" id="KW-0238">DNA-binding</keyword>
<evidence type="ECO:0000256" key="1">
    <source>
        <dbReference type="ARBA" id="ARBA00004123"/>
    </source>
</evidence>
<sequence>MEQDPCFKELLSYIIILDHLVNNKASAISPEAKLVGLETADENVFVEDDKRILNYEKDENSEYQVDESSNSEDPLSKVGVQLGKLVPLETKIKVVQLAKQHPKWHLRTLQAKGSRKLKSKGNIRRWEREILKGGTIFDKYAAIDSWTYDRFVESRKQNIQVTTRDLHEWALKAARQYQSSEFTFKASPSWVKRFKKKHKIRQQKSTEYLEQNIDK</sequence>
<dbReference type="SMART" id="SM00674">
    <property type="entry name" value="CENPB"/>
    <property type="match status" value="1"/>
</dbReference>
<accession>A0ABD1E337</accession>
<dbReference type="Proteomes" id="UP001566132">
    <property type="component" value="Unassembled WGS sequence"/>
</dbReference>
<evidence type="ECO:0000256" key="2">
    <source>
        <dbReference type="ARBA" id="ARBA00023125"/>
    </source>
</evidence>
<organism evidence="4 5">
    <name type="scientific">Hypothenemus hampei</name>
    <name type="common">Coffee berry borer</name>
    <dbReference type="NCBI Taxonomy" id="57062"/>
    <lineage>
        <taxon>Eukaryota</taxon>
        <taxon>Metazoa</taxon>
        <taxon>Ecdysozoa</taxon>
        <taxon>Arthropoda</taxon>
        <taxon>Hexapoda</taxon>
        <taxon>Insecta</taxon>
        <taxon>Pterygota</taxon>
        <taxon>Neoptera</taxon>
        <taxon>Endopterygota</taxon>
        <taxon>Coleoptera</taxon>
        <taxon>Polyphaga</taxon>
        <taxon>Cucujiformia</taxon>
        <taxon>Curculionidae</taxon>
        <taxon>Scolytinae</taxon>
        <taxon>Hypothenemus</taxon>
    </lineage>
</organism>
<dbReference type="GO" id="GO:0003677">
    <property type="term" value="F:DNA binding"/>
    <property type="evidence" value="ECO:0007669"/>
    <property type="project" value="UniProtKB-KW"/>
</dbReference>
<proteinExistence type="predicted"/>
<dbReference type="SUPFAM" id="SSF46689">
    <property type="entry name" value="Homeodomain-like"/>
    <property type="match status" value="1"/>
</dbReference>
<dbReference type="Pfam" id="PF03221">
    <property type="entry name" value="HTH_Tnp_Tc5"/>
    <property type="match status" value="1"/>
</dbReference>
<evidence type="ECO:0000313" key="5">
    <source>
        <dbReference type="Proteomes" id="UP001566132"/>
    </source>
</evidence>
<dbReference type="EMBL" id="JBDJPC010000013">
    <property type="protein sequence ID" value="KAL1488755.1"/>
    <property type="molecule type" value="Genomic_DNA"/>
</dbReference>
<dbReference type="GO" id="GO:0005634">
    <property type="term" value="C:nucleus"/>
    <property type="evidence" value="ECO:0007669"/>
    <property type="project" value="UniProtKB-SubCell"/>
</dbReference>
<keyword evidence="5" id="KW-1185">Reference proteome</keyword>
<dbReference type="InterPro" id="IPR009057">
    <property type="entry name" value="Homeodomain-like_sf"/>
</dbReference>
<reference evidence="4 5" key="1">
    <citation type="submission" date="2024-05" db="EMBL/GenBank/DDBJ databases">
        <title>Genetic variation in Jamaican populations of the coffee berry borer (Hypothenemus hampei).</title>
        <authorList>
            <person name="Errbii M."/>
            <person name="Myrie A."/>
        </authorList>
    </citation>
    <scope>NUCLEOTIDE SEQUENCE [LARGE SCALE GENOMIC DNA]</scope>
    <source>
        <strain evidence="4">JA-Hopewell-2020-01-JO</strain>
        <tissue evidence="4">Whole body</tissue>
    </source>
</reference>
<comment type="caution">
    <text evidence="4">The sequence shown here is derived from an EMBL/GenBank/DDBJ whole genome shotgun (WGS) entry which is preliminary data.</text>
</comment>
<dbReference type="PROSITE" id="PS51253">
    <property type="entry name" value="HTH_CENPB"/>
    <property type="match status" value="1"/>
</dbReference>
<dbReference type="InterPro" id="IPR006600">
    <property type="entry name" value="HTH_CenpB_DNA-bd_dom"/>
</dbReference>
<name>A0ABD1E337_HYPHA</name>
<evidence type="ECO:0000313" key="4">
    <source>
        <dbReference type="EMBL" id="KAL1488755.1"/>
    </source>
</evidence>
<protein>
    <recommendedName>
        <fullName evidence="3">HTH CENPB-type domain-containing protein</fullName>
    </recommendedName>
</protein>
<evidence type="ECO:0000259" key="3">
    <source>
        <dbReference type="PROSITE" id="PS51253"/>
    </source>
</evidence>
<feature type="domain" description="HTH CENPB-type" evidence="3">
    <location>
        <begin position="131"/>
        <end position="204"/>
    </location>
</feature>
<comment type="subcellular location">
    <subcellularLocation>
        <location evidence="1">Nucleus</location>
    </subcellularLocation>
</comment>
<dbReference type="AlphaFoldDB" id="A0ABD1E337"/>